<evidence type="ECO:0000313" key="7">
    <source>
        <dbReference type="Proteomes" id="UP000009071"/>
    </source>
</evidence>
<dbReference type="GO" id="GO:1902201">
    <property type="term" value="P:negative regulation of bacterial-type flagellum-dependent cell motility"/>
    <property type="evidence" value="ECO:0007669"/>
    <property type="project" value="TreeGrafter"/>
</dbReference>
<dbReference type="eggNOG" id="COG3706">
    <property type="taxonomic scope" value="Bacteria"/>
</dbReference>
<reference evidence="6 7" key="1">
    <citation type="journal article" date="2009" name="Genome Res.">
        <title>Whole genome sequence of Desulfovibrio magneticus strain RS-1 revealed common gene clusters in magnetotactic bacteria.</title>
        <authorList>
            <person name="Nakazawa H."/>
            <person name="Arakaki A."/>
            <person name="Narita-Yamada S."/>
            <person name="Yashiro I."/>
            <person name="Jinno K."/>
            <person name="Aoki N."/>
            <person name="Tsuruyama A."/>
            <person name="Okamura Y."/>
            <person name="Tanikawa S."/>
            <person name="Fujita N."/>
            <person name="Takeyama H."/>
            <person name="Matsunaga T."/>
        </authorList>
    </citation>
    <scope>NUCLEOTIDE SEQUENCE [LARGE SCALE GENOMIC DNA]</scope>
    <source>
        <strain evidence="7">ATCC 700980 / DSM 13731 / RS-1</strain>
    </source>
</reference>
<keyword evidence="4" id="KW-1133">Transmembrane helix</keyword>
<evidence type="ECO:0000313" key="6">
    <source>
        <dbReference type="EMBL" id="BAH77782.1"/>
    </source>
</evidence>
<dbReference type="EC" id="2.7.7.65" evidence="1"/>
<keyword evidence="3" id="KW-0175">Coiled coil</keyword>
<dbReference type="SMART" id="SM00267">
    <property type="entry name" value="GGDEF"/>
    <property type="match status" value="1"/>
</dbReference>
<evidence type="ECO:0000259" key="5">
    <source>
        <dbReference type="PROSITE" id="PS50887"/>
    </source>
</evidence>
<comment type="catalytic activity">
    <reaction evidence="2">
        <text>2 GTP = 3',3'-c-di-GMP + 2 diphosphate</text>
        <dbReference type="Rhea" id="RHEA:24898"/>
        <dbReference type="ChEBI" id="CHEBI:33019"/>
        <dbReference type="ChEBI" id="CHEBI:37565"/>
        <dbReference type="ChEBI" id="CHEBI:58805"/>
        <dbReference type="EC" id="2.7.7.65"/>
    </reaction>
</comment>
<proteinExistence type="predicted"/>
<dbReference type="SUPFAM" id="SSF55073">
    <property type="entry name" value="Nucleotide cyclase"/>
    <property type="match status" value="1"/>
</dbReference>
<dbReference type="Gene3D" id="3.30.70.270">
    <property type="match status" value="1"/>
</dbReference>
<dbReference type="HOGENOM" id="CLU_482117_0_0_7"/>
<keyword evidence="7" id="KW-1185">Reference proteome</keyword>
<dbReference type="Pfam" id="PF00990">
    <property type="entry name" value="GGDEF"/>
    <property type="match status" value="1"/>
</dbReference>
<feature type="domain" description="GGDEF" evidence="5">
    <location>
        <begin position="427"/>
        <end position="562"/>
    </location>
</feature>
<keyword evidence="4" id="KW-0472">Membrane</keyword>
<evidence type="ECO:0000256" key="1">
    <source>
        <dbReference type="ARBA" id="ARBA00012528"/>
    </source>
</evidence>
<sequence length="565" mass="60506">MRTIPFYKTIYFRFMAVFLVAIGPLVAVEHWLALAMFDDALAQGRSLLERAAYQAAAVQDAMAAQVRQTLEAAASDPALRDGPPEAADAVLARLAEALPFADNIHASDVSGEMRFSLVKPFAGTRVGGRRYFIEALRRGDFAMGEYVVGQITAKPSIHFAHSLLDASGTPSGVLGVAVGLDWYQSLFHRCGMPPGAFLAFFDRQGVLLTRYPPSPSLRPGDRFDALFSGQFAWGQSSGVFMAANPDGVETLYAYKTLSLERDGRDPYGVMFVGMAARDAQEAARSRALLAAGVSAGAVALAVAAAAVLCRLVFVKRLRVLADFADSLGGREACLLPPRFGDDEIGVLGRRLADLSEALQDKSEHLGEAMAKLARERDAMAETVEQLRLAEEELVRRADHDALTGLENRGCFVTRLGVEMARLRRQGEPFTLLILDIDDFKHVNDRFGHGLGDDVLRAVAGALRAGLRDIDGAYRVGGEEFAVILPATDGVSALTAAERLRRAVAALDIPLPDGLGAARVTVSLGAAEADPAMDAEKDLFAAADRALYAAKAAGKNRCILAGRENA</sequence>
<dbReference type="PANTHER" id="PTHR45138">
    <property type="entry name" value="REGULATORY COMPONENTS OF SENSORY TRANSDUCTION SYSTEM"/>
    <property type="match status" value="1"/>
</dbReference>
<evidence type="ECO:0000256" key="3">
    <source>
        <dbReference type="SAM" id="Coils"/>
    </source>
</evidence>
<organism evidence="6 7">
    <name type="scientific">Solidesulfovibrio magneticus (strain ATCC 700980 / DSM 13731 / RS-1)</name>
    <name type="common">Desulfovibrio magneticus</name>
    <dbReference type="NCBI Taxonomy" id="573370"/>
    <lineage>
        <taxon>Bacteria</taxon>
        <taxon>Pseudomonadati</taxon>
        <taxon>Thermodesulfobacteriota</taxon>
        <taxon>Desulfovibrionia</taxon>
        <taxon>Desulfovibrionales</taxon>
        <taxon>Desulfovibrionaceae</taxon>
        <taxon>Solidesulfovibrio</taxon>
    </lineage>
</organism>
<dbReference type="InterPro" id="IPR000160">
    <property type="entry name" value="GGDEF_dom"/>
</dbReference>
<evidence type="ECO:0000256" key="2">
    <source>
        <dbReference type="ARBA" id="ARBA00034247"/>
    </source>
</evidence>
<dbReference type="NCBIfam" id="TIGR00254">
    <property type="entry name" value="GGDEF"/>
    <property type="match status" value="1"/>
</dbReference>
<dbReference type="EMBL" id="AP010904">
    <property type="protein sequence ID" value="BAH77782.1"/>
    <property type="molecule type" value="Genomic_DNA"/>
</dbReference>
<protein>
    <recommendedName>
        <fullName evidence="1">diguanylate cyclase</fullName>
        <ecNumber evidence="1">2.7.7.65</ecNumber>
    </recommendedName>
</protein>
<dbReference type="RefSeq" id="WP_015862902.1">
    <property type="nucleotide sequence ID" value="NC_012796.1"/>
</dbReference>
<dbReference type="GO" id="GO:0005886">
    <property type="term" value="C:plasma membrane"/>
    <property type="evidence" value="ECO:0007669"/>
    <property type="project" value="TreeGrafter"/>
</dbReference>
<dbReference type="InterPro" id="IPR050469">
    <property type="entry name" value="Diguanylate_Cyclase"/>
</dbReference>
<feature type="transmembrane region" description="Helical" evidence="4">
    <location>
        <begin position="287"/>
        <end position="313"/>
    </location>
</feature>
<dbReference type="OrthoDB" id="9812260at2"/>
<dbReference type="PROSITE" id="PS50887">
    <property type="entry name" value="GGDEF"/>
    <property type="match status" value="1"/>
</dbReference>
<dbReference type="PANTHER" id="PTHR45138:SF9">
    <property type="entry name" value="DIGUANYLATE CYCLASE DGCM-RELATED"/>
    <property type="match status" value="1"/>
</dbReference>
<dbReference type="GO" id="GO:0052621">
    <property type="term" value="F:diguanylate cyclase activity"/>
    <property type="evidence" value="ECO:0007669"/>
    <property type="project" value="UniProtKB-EC"/>
</dbReference>
<dbReference type="CDD" id="cd12914">
    <property type="entry name" value="PDC1_DGC_like"/>
    <property type="match status" value="1"/>
</dbReference>
<accession>C4XQP8</accession>
<dbReference type="STRING" id="573370.DMR_42910"/>
<dbReference type="FunFam" id="3.30.70.270:FF:000001">
    <property type="entry name" value="Diguanylate cyclase domain protein"/>
    <property type="match status" value="1"/>
</dbReference>
<feature type="coiled-coil region" evidence="3">
    <location>
        <begin position="355"/>
        <end position="392"/>
    </location>
</feature>
<dbReference type="KEGG" id="dma:DMR_42910"/>
<dbReference type="AlphaFoldDB" id="C4XQP8"/>
<dbReference type="GO" id="GO:0043709">
    <property type="term" value="P:cell adhesion involved in single-species biofilm formation"/>
    <property type="evidence" value="ECO:0007669"/>
    <property type="project" value="TreeGrafter"/>
</dbReference>
<dbReference type="InterPro" id="IPR043128">
    <property type="entry name" value="Rev_trsase/Diguanyl_cyclase"/>
</dbReference>
<dbReference type="Gene3D" id="3.30.450.20">
    <property type="entry name" value="PAS domain"/>
    <property type="match status" value="2"/>
</dbReference>
<dbReference type="Proteomes" id="UP000009071">
    <property type="component" value="Chromosome"/>
</dbReference>
<evidence type="ECO:0000256" key="4">
    <source>
        <dbReference type="SAM" id="Phobius"/>
    </source>
</evidence>
<keyword evidence="4" id="KW-0812">Transmembrane</keyword>
<name>C4XQP8_SOLM1</name>
<dbReference type="CDD" id="cd12915">
    <property type="entry name" value="PDC2_DGC_like"/>
    <property type="match status" value="1"/>
</dbReference>
<gene>
    <name evidence="6" type="ordered locus">DMR_42910</name>
</gene>
<dbReference type="CDD" id="cd01949">
    <property type="entry name" value="GGDEF"/>
    <property type="match status" value="1"/>
</dbReference>
<dbReference type="InterPro" id="IPR029787">
    <property type="entry name" value="Nucleotide_cyclase"/>
</dbReference>